<keyword evidence="2" id="KW-0813">Transport</keyword>
<sequence length="182" mass="20045">GCADVAGGYSYDLNAQNLHDTETGWRSRANLSWHITPNVMVYYTFSQGYRPGGFNQNGGTLHAPGPDGVDQYAVPKSYRPDSLTNNELGWKTVLLDHHLEWDGAIYQENWNNVQVEFFDPGLVGNIFYDTNGQNFVVKGLETSFIARLAPGLTLQGAASWNRSSQVNSPALIDNNPASVNYG</sequence>
<dbReference type="GO" id="GO:0006826">
    <property type="term" value="P:iron ion transport"/>
    <property type="evidence" value="ECO:0007669"/>
    <property type="project" value="UniProtKB-KW"/>
</dbReference>
<keyword evidence="4" id="KW-0812">Transmembrane</keyword>
<dbReference type="EMBL" id="AUZZ01008408">
    <property type="protein sequence ID" value="EQD38054.1"/>
    <property type="molecule type" value="Genomic_DNA"/>
</dbReference>
<dbReference type="Gene3D" id="2.40.170.20">
    <property type="entry name" value="TonB-dependent receptor, beta-barrel domain"/>
    <property type="match status" value="1"/>
</dbReference>
<comment type="subcellular location">
    <subcellularLocation>
        <location evidence="1">Cell outer membrane</location>
        <topology evidence="1">Multi-pass membrane protein</topology>
    </subcellularLocation>
</comment>
<dbReference type="GO" id="GO:0009279">
    <property type="term" value="C:cell outer membrane"/>
    <property type="evidence" value="ECO:0007669"/>
    <property type="project" value="UniProtKB-SubCell"/>
</dbReference>
<feature type="domain" description="TonB-dependent receptor-like beta-barrel" evidence="10">
    <location>
        <begin position="16"/>
        <end position="174"/>
    </location>
</feature>
<keyword evidence="6" id="KW-0406">Ion transport</keyword>
<gene>
    <name evidence="11" type="ORF">B2A_11640</name>
</gene>
<dbReference type="SUPFAM" id="SSF56935">
    <property type="entry name" value="Porins"/>
    <property type="match status" value="1"/>
</dbReference>
<dbReference type="InterPro" id="IPR039426">
    <property type="entry name" value="TonB-dep_rcpt-like"/>
</dbReference>
<evidence type="ECO:0000256" key="9">
    <source>
        <dbReference type="ARBA" id="ARBA00023237"/>
    </source>
</evidence>
<evidence type="ECO:0000256" key="4">
    <source>
        <dbReference type="ARBA" id="ARBA00022692"/>
    </source>
</evidence>
<dbReference type="AlphaFoldDB" id="T1AAY8"/>
<evidence type="ECO:0000256" key="2">
    <source>
        <dbReference type="ARBA" id="ARBA00022448"/>
    </source>
</evidence>
<evidence type="ECO:0000259" key="10">
    <source>
        <dbReference type="Pfam" id="PF00593"/>
    </source>
</evidence>
<proteinExistence type="predicted"/>
<protein>
    <submittedName>
        <fullName evidence="11">TonB-dependent receptor</fullName>
    </submittedName>
</protein>
<dbReference type="InterPro" id="IPR000531">
    <property type="entry name" value="Beta-barrel_TonB"/>
</dbReference>
<evidence type="ECO:0000256" key="8">
    <source>
        <dbReference type="ARBA" id="ARBA00023136"/>
    </source>
</evidence>
<comment type="caution">
    <text evidence="11">The sequence shown here is derived from an EMBL/GenBank/DDBJ whole genome shotgun (WGS) entry which is preliminary data.</text>
</comment>
<evidence type="ECO:0000313" key="11">
    <source>
        <dbReference type="EMBL" id="EQD38054.1"/>
    </source>
</evidence>
<keyword evidence="5" id="KW-0408">Iron</keyword>
<evidence type="ECO:0000256" key="3">
    <source>
        <dbReference type="ARBA" id="ARBA00022496"/>
    </source>
</evidence>
<name>T1AAY8_9ZZZZ</name>
<evidence type="ECO:0000256" key="5">
    <source>
        <dbReference type="ARBA" id="ARBA00023004"/>
    </source>
</evidence>
<dbReference type="Pfam" id="PF00593">
    <property type="entry name" value="TonB_dep_Rec_b-barrel"/>
    <property type="match status" value="1"/>
</dbReference>
<keyword evidence="11" id="KW-0675">Receptor</keyword>
<keyword evidence="8" id="KW-0472">Membrane</keyword>
<evidence type="ECO:0000256" key="1">
    <source>
        <dbReference type="ARBA" id="ARBA00004571"/>
    </source>
</evidence>
<evidence type="ECO:0000256" key="7">
    <source>
        <dbReference type="ARBA" id="ARBA00023077"/>
    </source>
</evidence>
<dbReference type="PANTHER" id="PTHR32552">
    <property type="entry name" value="FERRICHROME IRON RECEPTOR-RELATED"/>
    <property type="match status" value="1"/>
</dbReference>
<feature type="non-terminal residue" evidence="11">
    <location>
        <position position="1"/>
    </location>
</feature>
<dbReference type="InterPro" id="IPR036942">
    <property type="entry name" value="Beta-barrel_TonB_sf"/>
</dbReference>
<reference evidence="11" key="2">
    <citation type="journal article" date="2014" name="ISME J.">
        <title>Microbial stratification in low pH oxic and suboxic macroscopic growths along an acid mine drainage.</title>
        <authorList>
            <person name="Mendez-Garcia C."/>
            <person name="Mesa V."/>
            <person name="Sprenger R.R."/>
            <person name="Richter M."/>
            <person name="Diez M.S."/>
            <person name="Solano J."/>
            <person name="Bargiela R."/>
            <person name="Golyshina O.V."/>
            <person name="Manteca A."/>
            <person name="Ramos J.L."/>
            <person name="Gallego J.R."/>
            <person name="Llorente I."/>
            <person name="Martins Dos Santos V.A."/>
            <person name="Jensen O.N."/>
            <person name="Pelaez A.I."/>
            <person name="Sanchez J."/>
            <person name="Ferrer M."/>
        </authorList>
    </citation>
    <scope>NUCLEOTIDE SEQUENCE</scope>
</reference>
<keyword evidence="7" id="KW-0798">TonB box</keyword>
<keyword evidence="3" id="KW-0410">Iron transport</keyword>
<accession>T1AAY8</accession>
<evidence type="ECO:0000256" key="6">
    <source>
        <dbReference type="ARBA" id="ARBA00023065"/>
    </source>
</evidence>
<reference evidence="11" key="1">
    <citation type="submission" date="2013-08" db="EMBL/GenBank/DDBJ databases">
        <authorList>
            <person name="Mendez C."/>
            <person name="Richter M."/>
            <person name="Ferrer M."/>
            <person name="Sanchez J."/>
        </authorList>
    </citation>
    <scope>NUCLEOTIDE SEQUENCE</scope>
</reference>
<organism evidence="11">
    <name type="scientific">mine drainage metagenome</name>
    <dbReference type="NCBI Taxonomy" id="410659"/>
    <lineage>
        <taxon>unclassified sequences</taxon>
        <taxon>metagenomes</taxon>
        <taxon>ecological metagenomes</taxon>
    </lineage>
</organism>
<keyword evidence="9" id="KW-0998">Cell outer membrane</keyword>
<feature type="non-terminal residue" evidence="11">
    <location>
        <position position="182"/>
    </location>
</feature>
<dbReference type="PANTHER" id="PTHR32552:SF81">
    <property type="entry name" value="TONB-DEPENDENT OUTER MEMBRANE RECEPTOR"/>
    <property type="match status" value="1"/>
</dbReference>